<dbReference type="InParanoid" id="A0A3N4L947"/>
<feature type="compositionally biased region" description="Low complexity" evidence="1">
    <location>
        <begin position="52"/>
        <end position="71"/>
    </location>
</feature>
<sequence>MDKLTTILPAPVREVQNVNIVSTSAIVRKVDQCLSKLYPEQDPNPNPNYPEPASTPATITTSSTTTTTTTTTTITSDFPAVSITSKAATASKAITVAEIVKRCIGEKCGQWYQYTALSSVTNDLPGSQKQEKQPQKKKRKTGDEDKAGEDEEDPYALLVEKSPPKKRKVPLLTIYISRSPIPELQKLHGPLCSSEQSGP</sequence>
<dbReference type="EMBL" id="ML119117">
    <property type="protein sequence ID" value="RPB14525.1"/>
    <property type="molecule type" value="Genomic_DNA"/>
</dbReference>
<gene>
    <name evidence="3" type="ORF">P167DRAFT_55815</name>
</gene>
<protein>
    <recommendedName>
        <fullName evidence="2">DNA/RNA-binding protein Alba-like domain-containing protein</fullName>
    </recommendedName>
</protein>
<dbReference type="Proteomes" id="UP000277580">
    <property type="component" value="Unassembled WGS sequence"/>
</dbReference>
<dbReference type="AlphaFoldDB" id="A0A3N4L947"/>
<evidence type="ECO:0000313" key="3">
    <source>
        <dbReference type="EMBL" id="RPB14525.1"/>
    </source>
</evidence>
<dbReference type="Pfam" id="PF01918">
    <property type="entry name" value="Alba"/>
    <property type="match status" value="1"/>
</dbReference>
<name>A0A3N4L947_9PEZI</name>
<proteinExistence type="predicted"/>
<dbReference type="InterPro" id="IPR002775">
    <property type="entry name" value="DNA/RNA-bd_Alba-like"/>
</dbReference>
<evidence type="ECO:0000259" key="2">
    <source>
        <dbReference type="Pfam" id="PF01918"/>
    </source>
</evidence>
<dbReference type="GO" id="GO:0003676">
    <property type="term" value="F:nucleic acid binding"/>
    <property type="evidence" value="ECO:0007669"/>
    <property type="project" value="InterPro"/>
</dbReference>
<evidence type="ECO:0000313" key="4">
    <source>
        <dbReference type="Proteomes" id="UP000277580"/>
    </source>
</evidence>
<evidence type="ECO:0000256" key="1">
    <source>
        <dbReference type="SAM" id="MobiDB-lite"/>
    </source>
</evidence>
<organism evidence="3 4">
    <name type="scientific">Morchella conica CCBAS932</name>
    <dbReference type="NCBI Taxonomy" id="1392247"/>
    <lineage>
        <taxon>Eukaryota</taxon>
        <taxon>Fungi</taxon>
        <taxon>Dikarya</taxon>
        <taxon>Ascomycota</taxon>
        <taxon>Pezizomycotina</taxon>
        <taxon>Pezizomycetes</taxon>
        <taxon>Pezizales</taxon>
        <taxon>Morchellaceae</taxon>
        <taxon>Morchella</taxon>
    </lineage>
</organism>
<accession>A0A3N4L947</accession>
<keyword evidence="4" id="KW-1185">Reference proteome</keyword>
<feature type="region of interest" description="Disordered" evidence="1">
    <location>
        <begin position="38"/>
        <end position="71"/>
    </location>
</feature>
<dbReference type="OrthoDB" id="424402at2759"/>
<reference evidence="3 4" key="1">
    <citation type="journal article" date="2018" name="Nat. Ecol. Evol.">
        <title>Pezizomycetes genomes reveal the molecular basis of ectomycorrhizal truffle lifestyle.</title>
        <authorList>
            <person name="Murat C."/>
            <person name="Payen T."/>
            <person name="Noel B."/>
            <person name="Kuo A."/>
            <person name="Morin E."/>
            <person name="Chen J."/>
            <person name="Kohler A."/>
            <person name="Krizsan K."/>
            <person name="Balestrini R."/>
            <person name="Da Silva C."/>
            <person name="Montanini B."/>
            <person name="Hainaut M."/>
            <person name="Levati E."/>
            <person name="Barry K.W."/>
            <person name="Belfiori B."/>
            <person name="Cichocki N."/>
            <person name="Clum A."/>
            <person name="Dockter R.B."/>
            <person name="Fauchery L."/>
            <person name="Guy J."/>
            <person name="Iotti M."/>
            <person name="Le Tacon F."/>
            <person name="Lindquist E.A."/>
            <person name="Lipzen A."/>
            <person name="Malagnac F."/>
            <person name="Mello A."/>
            <person name="Molinier V."/>
            <person name="Miyauchi S."/>
            <person name="Poulain J."/>
            <person name="Riccioni C."/>
            <person name="Rubini A."/>
            <person name="Sitrit Y."/>
            <person name="Splivallo R."/>
            <person name="Traeger S."/>
            <person name="Wang M."/>
            <person name="Zifcakova L."/>
            <person name="Wipf D."/>
            <person name="Zambonelli A."/>
            <person name="Paolocci F."/>
            <person name="Nowrousian M."/>
            <person name="Ottonello S."/>
            <person name="Baldrian P."/>
            <person name="Spatafora J.W."/>
            <person name="Henrissat B."/>
            <person name="Nagy L.G."/>
            <person name="Aury J.M."/>
            <person name="Wincker P."/>
            <person name="Grigoriev I.V."/>
            <person name="Bonfante P."/>
            <person name="Martin F.M."/>
        </authorList>
    </citation>
    <scope>NUCLEOTIDE SEQUENCE [LARGE SCALE GENOMIC DNA]</scope>
    <source>
        <strain evidence="3 4">CCBAS932</strain>
    </source>
</reference>
<feature type="domain" description="DNA/RNA-binding protein Alba-like" evidence="2">
    <location>
        <begin position="26"/>
        <end position="119"/>
    </location>
</feature>
<feature type="region of interest" description="Disordered" evidence="1">
    <location>
        <begin position="122"/>
        <end position="162"/>
    </location>
</feature>